<organism evidence="1 2">
    <name type="scientific">Mesorhizobium plurifarium</name>
    <dbReference type="NCBI Taxonomy" id="69974"/>
    <lineage>
        <taxon>Bacteria</taxon>
        <taxon>Pseudomonadati</taxon>
        <taxon>Pseudomonadota</taxon>
        <taxon>Alphaproteobacteria</taxon>
        <taxon>Hyphomicrobiales</taxon>
        <taxon>Phyllobacteriaceae</taxon>
        <taxon>Mesorhizobium</taxon>
    </lineage>
</organism>
<reference evidence="1 2" key="1">
    <citation type="submission" date="2014-08" db="EMBL/GenBank/DDBJ databases">
        <authorList>
            <person name="Moulin Lionel"/>
        </authorList>
    </citation>
    <scope>NUCLEOTIDE SEQUENCE [LARGE SCALE GENOMIC DNA]</scope>
</reference>
<dbReference type="GeneID" id="31891622"/>
<accession>A0A090GMU2</accession>
<evidence type="ECO:0000313" key="2">
    <source>
        <dbReference type="Proteomes" id="UP000046373"/>
    </source>
</evidence>
<protein>
    <submittedName>
        <fullName evidence="1">Uncharacterized protein</fullName>
    </submittedName>
</protein>
<evidence type="ECO:0000313" key="1">
    <source>
        <dbReference type="EMBL" id="CDX39540.1"/>
    </source>
</evidence>
<gene>
    <name evidence="1" type="ORF">MPLDJ20_260037</name>
</gene>
<dbReference type="AlphaFoldDB" id="A0A090GMU2"/>
<proteinExistence type="predicted"/>
<name>A0A090GMU2_MESPL</name>
<dbReference type="Proteomes" id="UP000046373">
    <property type="component" value="Unassembled WGS sequence"/>
</dbReference>
<dbReference type="EMBL" id="CCNB01000019">
    <property type="protein sequence ID" value="CDX39540.1"/>
    <property type="molecule type" value="Genomic_DNA"/>
</dbReference>
<sequence length="129" mass="14502">MLTMQLLHVLQLVEEIDGFGRRQIIARELGNQLVLTNQMLFTQPDMAFHHVNVIFKSHPQKRSCPLLVPAVVVDGRFERVVAAYLNAYLYTARLLSSVTRTHSRSSLRDRTSFLVPTAAASHGVFAVTV</sequence>